<comment type="similarity">
    <text evidence="1">Belongs to the bacterial solute-binding protein 8 family.</text>
</comment>
<dbReference type="SUPFAM" id="SSF53807">
    <property type="entry name" value="Helical backbone' metal receptor"/>
    <property type="match status" value="1"/>
</dbReference>
<feature type="chain" id="PRO_5012169591" evidence="4">
    <location>
        <begin position="28"/>
        <end position="322"/>
    </location>
</feature>
<organism evidence="6 7">
    <name type="scientific">Bacillus thermozeamaize</name>
    <dbReference type="NCBI Taxonomy" id="230954"/>
    <lineage>
        <taxon>Bacteria</taxon>
        <taxon>Bacillati</taxon>
        <taxon>Bacillota</taxon>
        <taxon>Bacilli</taxon>
        <taxon>Bacillales</taxon>
        <taxon>Bacillaceae</taxon>
        <taxon>Bacillus</taxon>
    </lineage>
</organism>
<dbReference type="CDD" id="cd01143">
    <property type="entry name" value="YvrC"/>
    <property type="match status" value="1"/>
</dbReference>
<evidence type="ECO:0000313" key="7">
    <source>
        <dbReference type="Proteomes" id="UP000196475"/>
    </source>
</evidence>
<dbReference type="PROSITE" id="PS51257">
    <property type="entry name" value="PROKAR_LIPOPROTEIN"/>
    <property type="match status" value="1"/>
</dbReference>
<keyword evidence="3" id="KW-0175">Coiled coil</keyword>
<feature type="coiled-coil region" evidence="3">
    <location>
        <begin position="167"/>
        <end position="201"/>
    </location>
</feature>
<protein>
    <submittedName>
        <fullName evidence="6">Iron ABC transporter substrate-binding protein</fullName>
    </submittedName>
</protein>
<evidence type="ECO:0000259" key="5">
    <source>
        <dbReference type="PROSITE" id="PS50983"/>
    </source>
</evidence>
<evidence type="ECO:0000256" key="3">
    <source>
        <dbReference type="SAM" id="Coils"/>
    </source>
</evidence>
<dbReference type="InterPro" id="IPR054828">
    <property type="entry name" value="Vit_B12_bind_prot"/>
</dbReference>
<dbReference type="NCBIfam" id="NF038402">
    <property type="entry name" value="TroA_like"/>
    <property type="match status" value="1"/>
</dbReference>
<dbReference type="PANTHER" id="PTHR30535:SF34">
    <property type="entry name" value="MOLYBDATE-BINDING PROTEIN MOLA"/>
    <property type="match status" value="1"/>
</dbReference>
<evidence type="ECO:0000256" key="1">
    <source>
        <dbReference type="ARBA" id="ARBA00008814"/>
    </source>
</evidence>
<dbReference type="PROSITE" id="PS50983">
    <property type="entry name" value="FE_B12_PBP"/>
    <property type="match status" value="1"/>
</dbReference>
<dbReference type="Pfam" id="PF01497">
    <property type="entry name" value="Peripla_BP_2"/>
    <property type="match status" value="1"/>
</dbReference>
<reference evidence="7" key="1">
    <citation type="submission" date="2016-06" db="EMBL/GenBank/DDBJ databases">
        <authorList>
            <person name="Nascimento L."/>
            <person name="Pereira R.V."/>
            <person name="Martins L.F."/>
            <person name="Quaggio R.B."/>
            <person name="Silva A.M."/>
            <person name="Setubal J.C."/>
        </authorList>
    </citation>
    <scope>NUCLEOTIDE SEQUENCE [LARGE SCALE GENOMIC DNA]</scope>
</reference>
<comment type="caution">
    <text evidence="6">The sequence shown here is derived from an EMBL/GenBank/DDBJ whole genome shotgun (WGS) entry which is preliminary data.</text>
</comment>
<keyword evidence="2 4" id="KW-0732">Signal</keyword>
<dbReference type="EMBL" id="LZRT01000097">
    <property type="protein sequence ID" value="OUM85773.1"/>
    <property type="molecule type" value="Genomic_DNA"/>
</dbReference>
<dbReference type="GO" id="GO:0071281">
    <property type="term" value="P:cellular response to iron ion"/>
    <property type="evidence" value="ECO:0007669"/>
    <property type="project" value="TreeGrafter"/>
</dbReference>
<dbReference type="Gene3D" id="3.40.50.1980">
    <property type="entry name" value="Nitrogenase molybdenum iron protein domain"/>
    <property type="match status" value="2"/>
</dbReference>
<evidence type="ECO:0000256" key="4">
    <source>
        <dbReference type="SAM" id="SignalP"/>
    </source>
</evidence>
<dbReference type="AlphaFoldDB" id="A0A1Y3PEN9"/>
<proteinExistence type="inferred from homology"/>
<feature type="domain" description="Fe/B12 periplasmic-binding" evidence="5">
    <location>
        <begin position="69"/>
        <end position="321"/>
    </location>
</feature>
<evidence type="ECO:0000256" key="2">
    <source>
        <dbReference type="ARBA" id="ARBA00022729"/>
    </source>
</evidence>
<accession>A0A1Y3PEN9</accession>
<sequence>MSWRRKWRFLHVALLVVVLLTAGCGGAASNSQPEQQPAPAENGASTSAFPLTITDASGAEIHLEKAPERLVSLAPSNTENAFALGLGSKMVGVTDWDNYPEEVKEIEKIGGLEPNIEKILSLEPDLVIAHVSANNKSIQPLRDAGLKVLALPDSKNFNGVYEALRMLGKATGTLDKAEEVIQQMEQKKAAITAKVADLSEKEKVKVWVEVSPDLYTAGRGTFIDDLIRLAGGINVAAEEEGWVQLSEEQVIAAQPDVIITTYGGYETEKPSEQIRARKAWADLPAVKENRIYDLNSDLVSRPGPRLVEGLEQVAKCLYPERF</sequence>
<dbReference type="InterPro" id="IPR002491">
    <property type="entry name" value="ABC_transptr_periplasmic_BD"/>
</dbReference>
<dbReference type="InterPro" id="IPR050902">
    <property type="entry name" value="ABC_Transporter_SBP"/>
</dbReference>
<evidence type="ECO:0000313" key="6">
    <source>
        <dbReference type="EMBL" id="OUM85773.1"/>
    </source>
</evidence>
<dbReference type="Proteomes" id="UP000196475">
    <property type="component" value="Unassembled WGS sequence"/>
</dbReference>
<gene>
    <name evidence="6" type="ORF">BAA01_06495</name>
</gene>
<dbReference type="PANTHER" id="PTHR30535">
    <property type="entry name" value="VITAMIN B12-BINDING PROTEIN"/>
    <property type="match status" value="1"/>
</dbReference>
<name>A0A1Y3PEN9_9BACI</name>
<feature type="signal peptide" evidence="4">
    <location>
        <begin position="1"/>
        <end position="27"/>
    </location>
</feature>